<dbReference type="GO" id="GO:0005634">
    <property type="term" value="C:nucleus"/>
    <property type="evidence" value="ECO:0007669"/>
    <property type="project" value="TreeGrafter"/>
</dbReference>
<dbReference type="EMBL" id="WVTA01000004">
    <property type="protein sequence ID" value="KAK3213761.1"/>
    <property type="molecule type" value="Genomic_DNA"/>
</dbReference>
<dbReference type="GO" id="GO:0004843">
    <property type="term" value="F:cysteine-type deubiquitinase activity"/>
    <property type="evidence" value="ECO:0007669"/>
    <property type="project" value="UniProtKB-EC"/>
</dbReference>
<evidence type="ECO:0000256" key="2">
    <source>
        <dbReference type="ARBA" id="ARBA00009085"/>
    </source>
</evidence>
<keyword evidence="5" id="KW-0833">Ubl conjugation pathway</keyword>
<sequence>MALSKHATLLENTIALAPPPSPHVRQASLAAYPCRRKGPTRRVCSTPRLRAAPNVEDTQLQHSHLQYPSRLLPPPAESRPSVARRVHNDSLAMGDPLDDDPVFRAFNDRRLGAESSASAYGSALLLILAGLYATLKALELLGYPVWFWMYMALGAVKGLGSRGSPSAGASATHDDANMQSGILGRTFGLNTSGLLHKGVRGVAGALSKAPSAVPPGLGNWDNSCYQNSVIQGLASLSSLHEHLLKATDEYGSLDAETTNGALYDMVTRLNDPTNRGQNFWVRGKLKSMSTFQQQDAQEYYSKILDALDEEVRQEVKKRKPNDAWAAAAKVAAQSFEEANGQETLGDALQDENKVVGPEAHTSVLSNPLDGLLAQRVGCIKCGYVEGLQLIPFNCVTVSLGQNSTYDIRECLDDYTHLEHIEGVECAKCTLLKNQAALASLADRSTVYAEKLKRVEEALEDDDFDDKTLVKKLNIMKKNWTQSTKSRQAVVARAPKALVLHVNRSIFDEMTGAMYKNSANVSYPRVLDLGNWVLGGDVAGGIWPRDPTKSMLGDAQAEPVTKSPYQYRLRAAVTHYGSHGNGHYVCYRPHATTLASRAETDKEEIDITGEQWWRFSDDSVYAIPEQEAHQGNIFMLFYERIDCASTSLYGKVGNVQYAVGTKGDLSLPPSDIGTTVLSVEDDASKIPSSDDKDLLDDQTTFSAGEDTLLSRGYPMCRSDTVINTSDPVRDLDNTLTRAVTAYPTPPPEFPSAAPCDDTEVSGIGSTDALSIQMTSDQEAEDMSSSTSANQVKPASSLHFMRTAGDSTSKEGGNRTNLPMITAT</sequence>
<dbReference type="EC" id="3.4.19.12" evidence="3"/>
<evidence type="ECO:0000256" key="3">
    <source>
        <dbReference type="ARBA" id="ARBA00012759"/>
    </source>
</evidence>
<name>A0AAN6M447_9PLEO</name>
<feature type="domain" description="USP" evidence="9">
    <location>
        <begin position="215"/>
        <end position="640"/>
    </location>
</feature>
<dbReference type="SUPFAM" id="SSF54001">
    <property type="entry name" value="Cysteine proteinases"/>
    <property type="match status" value="1"/>
</dbReference>
<comment type="caution">
    <text evidence="10">The sequence shown here is derived from an EMBL/GenBank/DDBJ whole genome shotgun (WGS) entry which is preliminary data.</text>
</comment>
<feature type="compositionally biased region" description="Polar residues" evidence="8">
    <location>
        <begin position="771"/>
        <end position="792"/>
    </location>
</feature>
<dbReference type="GO" id="GO:0005829">
    <property type="term" value="C:cytosol"/>
    <property type="evidence" value="ECO:0007669"/>
    <property type="project" value="TreeGrafter"/>
</dbReference>
<keyword evidence="11" id="KW-1185">Reference proteome</keyword>
<evidence type="ECO:0000256" key="4">
    <source>
        <dbReference type="ARBA" id="ARBA00022670"/>
    </source>
</evidence>
<keyword evidence="7" id="KW-0788">Thiol protease</keyword>
<dbReference type="PROSITE" id="PS50235">
    <property type="entry name" value="USP_3"/>
    <property type="match status" value="1"/>
</dbReference>
<evidence type="ECO:0000313" key="10">
    <source>
        <dbReference type="EMBL" id="KAK3213761.1"/>
    </source>
</evidence>
<reference evidence="10 11" key="1">
    <citation type="submission" date="2021-02" db="EMBL/GenBank/DDBJ databases">
        <title>Genome assembly of Pseudopithomyces chartarum.</title>
        <authorList>
            <person name="Jauregui R."/>
            <person name="Singh J."/>
            <person name="Voisey C."/>
        </authorList>
    </citation>
    <scope>NUCLEOTIDE SEQUENCE [LARGE SCALE GENOMIC DNA]</scope>
    <source>
        <strain evidence="10 11">AGR01</strain>
    </source>
</reference>
<dbReference type="GO" id="GO:0016579">
    <property type="term" value="P:protein deubiquitination"/>
    <property type="evidence" value="ECO:0007669"/>
    <property type="project" value="InterPro"/>
</dbReference>
<organism evidence="10 11">
    <name type="scientific">Pseudopithomyces chartarum</name>
    <dbReference type="NCBI Taxonomy" id="1892770"/>
    <lineage>
        <taxon>Eukaryota</taxon>
        <taxon>Fungi</taxon>
        <taxon>Dikarya</taxon>
        <taxon>Ascomycota</taxon>
        <taxon>Pezizomycotina</taxon>
        <taxon>Dothideomycetes</taxon>
        <taxon>Pleosporomycetidae</taxon>
        <taxon>Pleosporales</taxon>
        <taxon>Massarineae</taxon>
        <taxon>Didymosphaeriaceae</taxon>
        <taxon>Pseudopithomyces</taxon>
    </lineage>
</organism>
<evidence type="ECO:0000256" key="7">
    <source>
        <dbReference type="ARBA" id="ARBA00022807"/>
    </source>
</evidence>
<feature type="region of interest" description="Disordered" evidence="8">
    <location>
        <begin position="771"/>
        <end position="822"/>
    </location>
</feature>
<proteinExistence type="inferred from homology"/>
<keyword evidence="4" id="KW-0645">Protease</keyword>
<accession>A0AAN6M447</accession>
<keyword evidence="6" id="KW-0378">Hydrolase</keyword>
<dbReference type="AlphaFoldDB" id="A0AAN6M447"/>
<dbReference type="InterPro" id="IPR028889">
    <property type="entry name" value="USP"/>
</dbReference>
<evidence type="ECO:0000256" key="8">
    <source>
        <dbReference type="SAM" id="MobiDB-lite"/>
    </source>
</evidence>
<dbReference type="Gene3D" id="3.90.70.10">
    <property type="entry name" value="Cysteine proteinases"/>
    <property type="match status" value="1"/>
</dbReference>
<feature type="compositionally biased region" description="Polar residues" evidence="8">
    <location>
        <begin position="812"/>
        <end position="822"/>
    </location>
</feature>
<protein>
    <recommendedName>
        <fullName evidence="3">ubiquitinyl hydrolase 1</fullName>
        <ecNumber evidence="3">3.4.19.12</ecNumber>
    </recommendedName>
</protein>
<dbReference type="CDD" id="cd02662">
    <property type="entry name" value="Peptidase_C19F"/>
    <property type="match status" value="1"/>
</dbReference>
<dbReference type="PANTHER" id="PTHR24006:SF888">
    <property type="entry name" value="UBIQUITIN CARBOXYL-TERMINAL HYDROLASE 30"/>
    <property type="match status" value="1"/>
</dbReference>
<comment type="similarity">
    <text evidence="2">Belongs to the peptidase C19 family.</text>
</comment>
<gene>
    <name evidence="10" type="ORF">GRF29_28g871972</name>
</gene>
<dbReference type="InterPro" id="IPR038765">
    <property type="entry name" value="Papain-like_cys_pep_sf"/>
</dbReference>
<evidence type="ECO:0000256" key="6">
    <source>
        <dbReference type="ARBA" id="ARBA00022801"/>
    </source>
</evidence>
<evidence type="ECO:0000313" key="11">
    <source>
        <dbReference type="Proteomes" id="UP001280581"/>
    </source>
</evidence>
<dbReference type="InterPro" id="IPR050164">
    <property type="entry name" value="Peptidase_C19"/>
</dbReference>
<evidence type="ECO:0000256" key="1">
    <source>
        <dbReference type="ARBA" id="ARBA00000707"/>
    </source>
</evidence>
<dbReference type="GO" id="GO:0006508">
    <property type="term" value="P:proteolysis"/>
    <property type="evidence" value="ECO:0007669"/>
    <property type="project" value="UniProtKB-KW"/>
</dbReference>
<dbReference type="Pfam" id="PF00443">
    <property type="entry name" value="UCH"/>
    <property type="match status" value="1"/>
</dbReference>
<evidence type="ECO:0000256" key="5">
    <source>
        <dbReference type="ARBA" id="ARBA00022786"/>
    </source>
</evidence>
<comment type="catalytic activity">
    <reaction evidence="1">
        <text>Thiol-dependent hydrolysis of ester, thioester, amide, peptide and isopeptide bonds formed by the C-terminal Gly of ubiquitin (a 76-residue protein attached to proteins as an intracellular targeting signal).</text>
        <dbReference type="EC" id="3.4.19.12"/>
    </reaction>
</comment>
<evidence type="ECO:0000259" key="9">
    <source>
        <dbReference type="PROSITE" id="PS50235"/>
    </source>
</evidence>
<dbReference type="Proteomes" id="UP001280581">
    <property type="component" value="Unassembled WGS sequence"/>
</dbReference>
<dbReference type="PANTHER" id="PTHR24006">
    <property type="entry name" value="UBIQUITIN CARBOXYL-TERMINAL HYDROLASE"/>
    <property type="match status" value="1"/>
</dbReference>
<dbReference type="InterPro" id="IPR001394">
    <property type="entry name" value="Peptidase_C19_UCH"/>
</dbReference>